<feature type="region of interest" description="Disordered" evidence="1">
    <location>
        <begin position="131"/>
        <end position="160"/>
    </location>
</feature>
<protein>
    <recommendedName>
        <fullName evidence="3">Lipoprotein</fullName>
    </recommendedName>
</protein>
<reference evidence="2" key="1">
    <citation type="submission" date="2019-08" db="EMBL/GenBank/DDBJ databases">
        <authorList>
            <person name="Kucharzyk K."/>
            <person name="Murdoch R.W."/>
            <person name="Higgins S."/>
            <person name="Loffler F."/>
        </authorList>
    </citation>
    <scope>NUCLEOTIDE SEQUENCE</scope>
</reference>
<evidence type="ECO:0000256" key="1">
    <source>
        <dbReference type="SAM" id="MobiDB-lite"/>
    </source>
</evidence>
<name>A0A645E302_9ZZZZ</name>
<organism evidence="2">
    <name type="scientific">bioreactor metagenome</name>
    <dbReference type="NCBI Taxonomy" id="1076179"/>
    <lineage>
        <taxon>unclassified sequences</taxon>
        <taxon>metagenomes</taxon>
        <taxon>ecological metagenomes</taxon>
    </lineage>
</organism>
<accession>A0A645E302</accession>
<evidence type="ECO:0000313" key="2">
    <source>
        <dbReference type="EMBL" id="MPM95193.1"/>
    </source>
</evidence>
<dbReference type="EMBL" id="VSSQ01041712">
    <property type="protein sequence ID" value="MPM95193.1"/>
    <property type="molecule type" value="Genomic_DNA"/>
</dbReference>
<evidence type="ECO:0008006" key="3">
    <source>
        <dbReference type="Google" id="ProtNLM"/>
    </source>
</evidence>
<gene>
    <name evidence="2" type="ORF">SDC9_142346</name>
</gene>
<proteinExistence type="predicted"/>
<dbReference type="AlphaFoldDB" id="A0A645E302"/>
<dbReference type="PROSITE" id="PS51257">
    <property type="entry name" value="PROKAR_LIPOPROTEIN"/>
    <property type="match status" value="1"/>
</dbReference>
<sequence length="160" mass="17695">MARFSGLVLAGVLVASGVLCGCRSGASEYYRELSDEQRAELEKSAKLLVLQSQAVPERLRGVFEEIPGNERIIYTGDCRGRAEYRWEIYENSETTRIRQKDVNPFWIRVYAEGDLLNPQWKMAHSDFAAKPAAGAAGGTPSPGRTSGAPLPQGDSVRYRQ</sequence>
<feature type="compositionally biased region" description="Low complexity" evidence="1">
    <location>
        <begin position="131"/>
        <end position="143"/>
    </location>
</feature>
<comment type="caution">
    <text evidence="2">The sequence shown here is derived from an EMBL/GenBank/DDBJ whole genome shotgun (WGS) entry which is preliminary data.</text>
</comment>